<gene>
    <name evidence="1" type="ORF">NC653_018455</name>
</gene>
<reference evidence="1" key="1">
    <citation type="journal article" date="2023" name="Mol. Ecol. Resour.">
        <title>Chromosome-level genome assembly of a triploid poplar Populus alba 'Berolinensis'.</title>
        <authorList>
            <person name="Chen S."/>
            <person name="Yu Y."/>
            <person name="Wang X."/>
            <person name="Wang S."/>
            <person name="Zhang T."/>
            <person name="Zhou Y."/>
            <person name="He R."/>
            <person name="Meng N."/>
            <person name="Wang Y."/>
            <person name="Liu W."/>
            <person name="Liu Z."/>
            <person name="Liu J."/>
            <person name="Guo Q."/>
            <person name="Huang H."/>
            <person name="Sederoff R.R."/>
            <person name="Wang G."/>
            <person name="Qu G."/>
            <person name="Chen S."/>
        </authorList>
    </citation>
    <scope>NUCLEOTIDE SEQUENCE</scope>
    <source>
        <strain evidence="1">SC-2020</strain>
    </source>
</reference>
<proteinExistence type="predicted"/>
<sequence length="31" mass="3815">MRHKFVLFLKQYQLNLEQDLAKFVLFDSDKV</sequence>
<dbReference type="Proteomes" id="UP001164929">
    <property type="component" value="Chromosome 7"/>
</dbReference>
<accession>A0AAD6QGK1</accession>
<dbReference type="AlphaFoldDB" id="A0AAD6QGK1"/>
<organism evidence="1 2">
    <name type="scientific">Populus alba x Populus x berolinensis</name>
    <dbReference type="NCBI Taxonomy" id="444605"/>
    <lineage>
        <taxon>Eukaryota</taxon>
        <taxon>Viridiplantae</taxon>
        <taxon>Streptophyta</taxon>
        <taxon>Embryophyta</taxon>
        <taxon>Tracheophyta</taxon>
        <taxon>Spermatophyta</taxon>
        <taxon>Magnoliopsida</taxon>
        <taxon>eudicotyledons</taxon>
        <taxon>Gunneridae</taxon>
        <taxon>Pentapetalae</taxon>
        <taxon>rosids</taxon>
        <taxon>fabids</taxon>
        <taxon>Malpighiales</taxon>
        <taxon>Salicaceae</taxon>
        <taxon>Saliceae</taxon>
        <taxon>Populus</taxon>
    </lineage>
</organism>
<name>A0AAD6QGK1_9ROSI</name>
<keyword evidence="2" id="KW-1185">Reference proteome</keyword>
<dbReference type="EMBL" id="JAQIZT010000007">
    <property type="protein sequence ID" value="KAJ6989952.1"/>
    <property type="molecule type" value="Genomic_DNA"/>
</dbReference>
<protein>
    <submittedName>
        <fullName evidence="1">Uncharacterized protein</fullName>
    </submittedName>
</protein>
<evidence type="ECO:0000313" key="2">
    <source>
        <dbReference type="Proteomes" id="UP001164929"/>
    </source>
</evidence>
<evidence type="ECO:0000313" key="1">
    <source>
        <dbReference type="EMBL" id="KAJ6989952.1"/>
    </source>
</evidence>
<comment type="caution">
    <text evidence="1">The sequence shown here is derived from an EMBL/GenBank/DDBJ whole genome shotgun (WGS) entry which is preliminary data.</text>
</comment>